<keyword evidence="2" id="KW-1185">Reference proteome</keyword>
<comment type="caution">
    <text evidence="1">The sequence shown here is derived from an EMBL/GenBank/DDBJ whole genome shotgun (WGS) entry which is preliminary data.</text>
</comment>
<reference evidence="1" key="1">
    <citation type="journal article" date="2023" name="Mol. Phylogenet. Evol.">
        <title>Genome-scale phylogeny and comparative genomics of the fungal order Sordariales.</title>
        <authorList>
            <person name="Hensen N."/>
            <person name="Bonometti L."/>
            <person name="Westerberg I."/>
            <person name="Brannstrom I.O."/>
            <person name="Guillou S."/>
            <person name="Cros-Aarteil S."/>
            <person name="Calhoun S."/>
            <person name="Haridas S."/>
            <person name="Kuo A."/>
            <person name="Mondo S."/>
            <person name="Pangilinan J."/>
            <person name="Riley R."/>
            <person name="LaButti K."/>
            <person name="Andreopoulos B."/>
            <person name="Lipzen A."/>
            <person name="Chen C."/>
            <person name="Yan M."/>
            <person name="Daum C."/>
            <person name="Ng V."/>
            <person name="Clum A."/>
            <person name="Steindorff A."/>
            <person name="Ohm R.A."/>
            <person name="Martin F."/>
            <person name="Silar P."/>
            <person name="Natvig D.O."/>
            <person name="Lalanne C."/>
            <person name="Gautier V."/>
            <person name="Ament-Velasquez S.L."/>
            <person name="Kruys A."/>
            <person name="Hutchinson M.I."/>
            <person name="Powell A.J."/>
            <person name="Barry K."/>
            <person name="Miller A.N."/>
            <person name="Grigoriev I.V."/>
            <person name="Debuchy R."/>
            <person name="Gladieux P."/>
            <person name="Hiltunen Thoren M."/>
            <person name="Johannesson H."/>
        </authorList>
    </citation>
    <scope>NUCLEOTIDE SEQUENCE</scope>
    <source>
        <strain evidence="1">PSN309</strain>
    </source>
</reference>
<dbReference type="AlphaFoldDB" id="A0AAN6WJC2"/>
<evidence type="ECO:0000313" key="2">
    <source>
        <dbReference type="Proteomes" id="UP001302126"/>
    </source>
</evidence>
<protein>
    <submittedName>
        <fullName evidence="1">Uncharacterized protein</fullName>
    </submittedName>
</protein>
<sequence>MACAVQIPGLNRRPTVDDLEICRQIYNQLPSDDAQPPIREEHLQQLAELFVEHSAHKMFGIHLAHGHFNIEDGNVLVGEDNVEPLYRWTKPTATGSLDLDNLYGHTFVLTDEGFRPYEYLIGAPPSLADLGHDFLPRLAAFLQENNLTKVLALEVLMQPLPSTMSELILGNQGTIMLEPSRLKDASTSRRTGWAFTVINGTPRVHDSGTQQHIPNPKENGHITVNVRGKKIESFQQALDILEEYGYLS</sequence>
<reference evidence="1" key="2">
    <citation type="submission" date="2023-05" db="EMBL/GenBank/DDBJ databases">
        <authorList>
            <consortium name="Lawrence Berkeley National Laboratory"/>
            <person name="Steindorff A."/>
            <person name="Hensen N."/>
            <person name="Bonometti L."/>
            <person name="Westerberg I."/>
            <person name="Brannstrom I.O."/>
            <person name="Guillou S."/>
            <person name="Cros-Aarteil S."/>
            <person name="Calhoun S."/>
            <person name="Haridas S."/>
            <person name="Kuo A."/>
            <person name="Mondo S."/>
            <person name="Pangilinan J."/>
            <person name="Riley R."/>
            <person name="Labutti K."/>
            <person name="Andreopoulos B."/>
            <person name="Lipzen A."/>
            <person name="Chen C."/>
            <person name="Yanf M."/>
            <person name="Daum C."/>
            <person name="Ng V."/>
            <person name="Clum A."/>
            <person name="Ohm R."/>
            <person name="Martin F."/>
            <person name="Silar P."/>
            <person name="Natvig D."/>
            <person name="Lalanne C."/>
            <person name="Gautier V."/>
            <person name="Ament-Velasquez S.L."/>
            <person name="Kruys A."/>
            <person name="Hutchinson M.I."/>
            <person name="Powell A.J."/>
            <person name="Barry K."/>
            <person name="Miller A.N."/>
            <person name="Grigoriev I.V."/>
            <person name="Debuchy R."/>
            <person name="Gladieux P."/>
            <person name="Thoren M.H."/>
            <person name="Johannesson H."/>
        </authorList>
    </citation>
    <scope>NUCLEOTIDE SEQUENCE</scope>
    <source>
        <strain evidence="1">PSN309</strain>
    </source>
</reference>
<dbReference type="Proteomes" id="UP001302126">
    <property type="component" value="Unassembled WGS sequence"/>
</dbReference>
<dbReference type="EMBL" id="MU864684">
    <property type="protein sequence ID" value="KAK4182311.1"/>
    <property type="molecule type" value="Genomic_DNA"/>
</dbReference>
<proteinExistence type="predicted"/>
<gene>
    <name evidence="1" type="ORF">QBC35DRAFT_457420</name>
</gene>
<organism evidence="1 2">
    <name type="scientific">Podospora australis</name>
    <dbReference type="NCBI Taxonomy" id="1536484"/>
    <lineage>
        <taxon>Eukaryota</taxon>
        <taxon>Fungi</taxon>
        <taxon>Dikarya</taxon>
        <taxon>Ascomycota</taxon>
        <taxon>Pezizomycotina</taxon>
        <taxon>Sordariomycetes</taxon>
        <taxon>Sordariomycetidae</taxon>
        <taxon>Sordariales</taxon>
        <taxon>Podosporaceae</taxon>
        <taxon>Podospora</taxon>
    </lineage>
</organism>
<name>A0AAN6WJC2_9PEZI</name>
<accession>A0AAN6WJC2</accession>
<evidence type="ECO:0000313" key="1">
    <source>
        <dbReference type="EMBL" id="KAK4182311.1"/>
    </source>
</evidence>